<evidence type="ECO:0000313" key="5">
    <source>
        <dbReference type="EMBL" id="RUS97499.1"/>
    </source>
</evidence>
<accession>A0A433UUK1</accession>
<dbReference type="SUPFAM" id="SSF47336">
    <property type="entry name" value="ACP-like"/>
    <property type="match status" value="1"/>
</dbReference>
<dbReference type="CDD" id="cd02440">
    <property type="entry name" value="AdoMet_MTases"/>
    <property type="match status" value="1"/>
</dbReference>
<dbReference type="InterPro" id="IPR025110">
    <property type="entry name" value="AMP-bd_C"/>
</dbReference>
<evidence type="ECO:0000256" key="2">
    <source>
        <dbReference type="ARBA" id="ARBA00022553"/>
    </source>
</evidence>
<evidence type="ECO:0000313" key="6">
    <source>
        <dbReference type="Proteomes" id="UP000271624"/>
    </source>
</evidence>
<proteinExistence type="predicted"/>
<sequence length="1450" mass="162763">MVELQVSQTHDAVAIIFQDKQLTYQELNQKANQLAHYLKTLGVKPESLVGVCIERSLEMFIGLLGILKAGGAYIPLDPSYPQERLEFMVEDSQMPILVTQKHLIEQLPRLENVQVVCIDTDWQVITQYSTENVDSGVTGENLAYTIYTSGSTGKPKGVQITHQSVVNLLNSMQREPGLTAEDTLLAITTISFDMAVPDIYLPLVVGARIKLIERQVASDAAELAKILSEPEVTFVQATPATWQLVLAAGWQGNKRLKILCGGEALTRALANQLLEKAGSLWHMYGPTETTVWSMVYKVEPGSNSVPLGRPIANTQIYLLEEPARRKNDPIKTVPIGAPGEIYIGGDGVARGYLNRPELNHDKFVYNPFSNEPEARLYKTGDLARYLPNGNLEFIGRIDNQVKIRGFRVELGDIETVLSQHPEVREAAVIAKEDNFGNKRLIGYVVPKTDSNLNSSTSIAESHNQQLQQWETVWSNTYSLYSEDWAGWNDSFTGLPMPTNDVCEWVDGTVERILSLRPQRVLEIGCGKGLLLFRIASHCSHYVGTDISTEAIYHIEQQLKNNQQNNSHVKVFKGAAHELEGLEPASFDTVIINSVIQYFPSVDYLLQVIDKSVKLIKPGGQIFIGDVRSLPLLETFHTAVQLSKAISSLSSDKLQQMIRERIFHDRELVIHPDFFPTLKHHIPRISHIQNLLKRGQSQNELIRFRSDVILHVETDVYPDAKPLCWDWQQQDISIPQICKFLQEKQPETFKIINVPNARVFLDVKAVELLAGANQSATVGQIREALGQICEQASVNPEEFWNISQYLPYNVHITWSELSTPGTYDVVLQSQLKATGQRAIVVLPEQPLELKPLSAYANNPLQVNEKSNLVLQLRTYLKEKLPDYMIPSAFVVMKTLPLTPNGKINRRSMPEPTKEQPMLTQPYVAPSTLIQNHLAKIWSQILGIEIEQVGIYNNFFELGGHSLLTVQLLAQIEEVIHIKLPLFYFLREPTIAGLIKSIDVLQNLDSTKPVEEVIKVDLLAEAILDPTIRPKIPFIEPTTEPEYILLTGATGFLGAFLLNELLQQTSANIYCLVRSSNLEEGRYKIQTNLERYTLWSGELNSRIVPLLGDLSKPFLGLNHQKFQELASKLDLIYHAGAFVNLVYPYNALQATNVQGTQEILRLASLGKVTPVHFISTIDVLEPLIFNNPTPIKEERLVDCEKLTSGYTQTKWVAEQLVMAAQSRGIPACIYRPGMISGDSVTGTYHTNDLMGRIIKGMIQLGTAPDLDQWVNITPIDYASKAIVHLSRQKESLGKAFHIVNPNPLPWKQLVSEIRSFGYSIQLQPIDKWQAELLQLDSSQENVLNPIKSLFTEKHSQTQMTYLETFLLTGQAFDYQNTLNGLQGTSIVCPPANSKLLSAYFSYFIRCGFLASPFGNFEENSSTTKERWKQQPNGMIVAPSLNIKTSTKQHFKP</sequence>
<dbReference type="CDD" id="cd12116">
    <property type="entry name" value="A_NRPS_Ta1_like"/>
    <property type="match status" value="1"/>
</dbReference>
<dbReference type="InterPro" id="IPR006162">
    <property type="entry name" value="Ppantetheine_attach_site"/>
</dbReference>
<organism evidence="5 6">
    <name type="scientific">Dulcicalothrix desertica PCC 7102</name>
    <dbReference type="NCBI Taxonomy" id="232991"/>
    <lineage>
        <taxon>Bacteria</taxon>
        <taxon>Bacillati</taxon>
        <taxon>Cyanobacteriota</taxon>
        <taxon>Cyanophyceae</taxon>
        <taxon>Nostocales</taxon>
        <taxon>Calotrichaceae</taxon>
        <taxon>Dulcicalothrix</taxon>
    </lineage>
</organism>
<dbReference type="FunFam" id="3.40.50.12780:FF:000012">
    <property type="entry name" value="Non-ribosomal peptide synthetase"/>
    <property type="match status" value="1"/>
</dbReference>
<dbReference type="InterPro" id="IPR045851">
    <property type="entry name" value="AMP-bd_C_sf"/>
</dbReference>
<dbReference type="InterPro" id="IPR000873">
    <property type="entry name" value="AMP-dep_synth/lig_dom"/>
</dbReference>
<evidence type="ECO:0000256" key="1">
    <source>
        <dbReference type="ARBA" id="ARBA00022450"/>
    </source>
</evidence>
<dbReference type="InterPro" id="IPR036736">
    <property type="entry name" value="ACP-like_sf"/>
</dbReference>
<keyword evidence="3" id="KW-0808">Transferase</keyword>
<dbReference type="InterPro" id="IPR010071">
    <property type="entry name" value="AA_adenyl_dom"/>
</dbReference>
<evidence type="ECO:0000256" key="3">
    <source>
        <dbReference type="ARBA" id="ARBA00022679"/>
    </source>
</evidence>
<dbReference type="Pfam" id="PF07993">
    <property type="entry name" value="NAD_binding_4"/>
    <property type="match status" value="1"/>
</dbReference>
<dbReference type="Gene3D" id="2.30.38.10">
    <property type="entry name" value="Luciferase, Domain 3"/>
    <property type="match status" value="1"/>
</dbReference>
<keyword evidence="1" id="KW-0596">Phosphopantetheine</keyword>
<dbReference type="PROSITE" id="PS50075">
    <property type="entry name" value="CARRIER"/>
    <property type="match status" value="1"/>
</dbReference>
<dbReference type="SUPFAM" id="SSF51735">
    <property type="entry name" value="NAD(P)-binding Rossmann-fold domains"/>
    <property type="match status" value="1"/>
</dbReference>
<dbReference type="Pfam" id="PF13193">
    <property type="entry name" value="AMP-binding_C"/>
    <property type="match status" value="1"/>
</dbReference>
<dbReference type="Pfam" id="PF08242">
    <property type="entry name" value="Methyltransf_12"/>
    <property type="match status" value="1"/>
</dbReference>
<reference evidence="5" key="1">
    <citation type="submission" date="2018-12" db="EMBL/GenBank/DDBJ databases">
        <authorList>
            <person name="Will S."/>
            <person name="Neumann-Schaal M."/>
            <person name="Henke P."/>
        </authorList>
    </citation>
    <scope>NUCLEOTIDE SEQUENCE</scope>
    <source>
        <strain evidence="5">PCC 7102</strain>
    </source>
</reference>
<feature type="domain" description="Carrier" evidence="4">
    <location>
        <begin position="923"/>
        <end position="1000"/>
    </location>
</feature>
<dbReference type="InterPro" id="IPR036291">
    <property type="entry name" value="NAD(P)-bd_dom_sf"/>
</dbReference>
<dbReference type="Proteomes" id="UP000271624">
    <property type="component" value="Unassembled WGS sequence"/>
</dbReference>
<dbReference type="InterPro" id="IPR010080">
    <property type="entry name" value="Thioester_reductase-like_dom"/>
</dbReference>
<comment type="caution">
    <text evidence="5">The sequence shown here is derived from an EMBL/GenBank/DDBJ whole genome shotgun (WGS) entry which is preliminary data.</text>
</comment>
<dbReference type="Gene3D" id="1.10.1200.10">
    <property type="entry name" value="ACP-like"/>
    <property type="match status" value="1"/>
</dbReference>
<reference evidence="5" key="2">
    <citation type="journal article" date="2019" name="Genome Biol. Evol.">
        <title>Day and night: Metabolic profiles and evolutionary relationships of six axenic non-marine cyanobacteria.</title>
        <authorList>
            <person name="Will S.E."/>
            <person name="Henke P."/>
            <person name="Boedeker C."/>
            <person name="Huang S."/>
            <person name="Brinkmann H."/>
            <person name="Rohde M."/>
            <person name="Jarek M."/>
            <person name="Friedl T."/>
            <person name="Seufert S."/>
            <person name="Schumacher M."/>
            <person name="Overmann J."/>
            <person name="Neumann-Schaal M."/>
            <person name="Petersen J."/>
        </authorList>
    </citation>
    <scope>NUCLEOTIDE SEQUENCE [LARGE SCALE GENOMIC DNA]</scope>
    <source>
        <strain evidence="5">PCC 7102</strain>
    </source>
</reference>
<dbReference type="FunFam" id="3.40.50.980:FF:000001">
    <property type="entry name" value="Non-ribosomal peptide synthetase"/>
    <property type="match status" value="1"/>
</dbReference>
<dbReference type="InterPro" id="IPR009081">
    <property type="entry name" value="PP-bd_ACP"/>
</dbReference>
<dbReference type="CDD" id="cd05235">
    <property type="entry name" value="SDR_e1"/>
    <property type="match status" value="1"/>
</dbReference>
<dbReference type="SUPFAM" id="SSF56801">
    <property type="entry name" value="Acetyl-CoA synthetase-like"/>
    <property type="match status" value="1"/>
</dbReference>
<dbReference type="Pfam" id="PF00501">
    <property type="entry name" value="AMP-binding"/>
    <property type="match status" value="1"/>
</dbReference>
<keyword evidence="6" id="KW-1185">Reference proteome</keyword>
<keyword evidence="2" id="KW-0597">Phosphoprotein</keyword>
<dbReference type="InterPro" id="IPR013217">
    <property type="entry name" value="Methyltransf_12"/>
</dbReference>
<dbReference type="PIRSF" id="PIRSF001617">
    <property type="entry name" value="Alpha-AR"/>
    <property type="match status" value="1"/>
</dbReference>
<dbReference type="Gene3D" id="3.40.50.150">
    <property type="entry name" value="Vaccinia Virus protein VP39"/>
    <property type="match status" value="1"/>
</dbReference>
<dbReference type="NCBIfam" id="TIGR01746">
    <property type="entry name" value="Thioester-redct"/>
    <property type="match status" value="1"/>
</dbReference>
<dbReference type="SUPFAM" id="SSF53335">
    <property type="entry name" value="S-adenosyl-L-methionine-dependent methyltransferases"/>
    <property type="match status" value="1"/>
</dbReference>
<dbReference type="NCBIfam" id="TIGR01733">
    <property type="entry name" value="AA-adenyl-dom"/>
    <property type="match status" value="1"/>
</dbReference>
<dbReference type="Gene3D" id="3.40.50.720">
    <property type="entry name" value="NAD(P)-binding Rossmann-like Domain"/>
    <property type="match status" value="1"/>
</dbReference>
<dbReference type="Gene3D" id="3.40.50.980">
    <property type="match status" value="2"/>
</dbReference>
<gene>
    <name evidence="5" type="ORF">DSM106972_084470</name>
</gene>
<dbReference type="PANTHER" id="PTHR44845">
    <property type="entry name" value="CARRIER DOMAIN-CONTAINING PROTEIN"/>
    <property type="match status" value="1"/>
</dbReference>
<dbReference type="Gene3D" id="3.30.300.30">
    <property type="match status" value="2"/>
</dbReference>
<dbReference type="GO" id="GO:0016740">
    <property type="term" value="F:transferase activity"/>
    <property type="evidence" value="ECO:0007669"/>
    <property type="project" value="UniProtKB-KW"/>
</dbReference>
<dbReference type="Pfam" id="PF00550">
    <property type="entry name" value="PP-binding"/>
    <property type="match status" value="1"/>
</dbReference>
<dbReference type="PANTHER" id="PTHR44845:SF7">
    <property type="entry name" value="PLIPASTATIN SYNTHASE SUBUNIT D"/>
    <property type="match status" value="1"/>
</dbReference>
<dbReference type="RefSeq" id="WP_222596574.1">
    <property type="nucleotide sequence ID" value="NZ_VLKB01000002.1"/>
</dbReference>
<dbReference type="InterPro" id="IPR029063">
    <property type="entry name" value="SAM-dependent_MTases_sf"/>
</dbReference>
<dbReference type="InterPro" id="IPR013120">
    <property type="entry name" value="FAR_NAD-bd"/>
</dbReference>
<dbReference type="EMBL" id="RSCL01000032">
    <property type="protein sequence ID" value="RUS97499.1"/>
    <property type="molecule type" value="Genomic_DNA"/>
</dbReference>
<name>A0A433UUK1_9CYAN</name>
<dbReference type="PROSITE" id="PS00012">
    <property type="entry name" value="PHOSPHOPANTETHEINE"/>
    <property type="match status" value="1"/>
</dbReference>
<evidence type="ECO:0000259" key="4">
    <source>
        <dbReference type="PROSITE" id="PS50075"/>
    </source>
</evidence>
<protein>
    <recommendedName>
        <fullName evidence="4">Carrier domain-containing protein</fullName>
    </recommendedName>
</protein>